<dbReference type="Gene3D" id="2.40.320.10">
    <property type="entry name" value="Hypothetical Protein Pfu-838710-001"/>
    <property type="match status" value="1"/>
</dbReference>
<keyword evidence="1" id="KW-0175">Coiled coil</keyword>
<reference evidence="3 4" key="1">
    <citation type="submission" date="2018-06" db="EMBL/GenBank/DDBJ databases">
        <authorList>
            <consortium name="Pathogen Informatics"/>
            <person name="Doyle S."/>
        </authorList>
    </citation>
    <scope>NUCLEOTIDE SEQUENCE [LARGE SCALE GENOMIC DNA]</scope>
    <source>
        <strain evidence="3 4">NCTC13149</strain>
    </source>
</reference>
<dbReference type="PANTHER" id="PTHR21028">
    <property type="entry name" value="SI:CH211-156B7.4"/>
    <property type="match status" value="1"/>
</dbReference>
<evidence type="ECO:0000259" key="2">
    <source>
        <dbReference type="PROSITE" id="PS51707"/>
    </source>
</evidence>
<evidence type="ECO:0000313" key="3">
    <source>
        <dbReference type="EMBL" id="SUB57475.1"/>
    </source>
</evidence>
<dbReference type="AlphaFoldDB" id="A0A379C717"/>
<name>A0A379C717_9FIRM</name>
<dbReference type="SUPFAM" id="SSF55154">
    <property type="entry name" value="CYTH-like phosphatases"/>
    <property type="match status" value="1"/>
</dbReference>
<evidence type="ECO:0000256" key="1">
    <source>
        <dbReference type="SAM" id="Coils"/>
    </source>
</evidence>
<dbReference type="Pfam" id="PF01928">
    <property type="entry name" value="CYTH"/>
    <property type="match status" value="1"/>
</dbReference>
<accession>A0A379C717</accession>
<dbReference type="RefSeq" id="WP_019034818.1">
    <property type="nucleotide sequence ID" value="NZ_UGSZ01000001.1"/>
</dbReference>
<gene>
    <name evidence="3" type="ORF">NCTC13149_01318</name>
</gene>
<dbReference type="PANTHER" id="PTHR21028:SF2">
    <property type="entry name" value="CYTH DOMAIN-CONTAINING PROTEIN"/>
    <property type="match status" value="1"/>
</dbReference>
<organism evidence="3 4">
    <name type="scientific">Peptoniphilus lacrimalis</name>
    <dbReference type="NCBI Taxonomy" id="33031"/>
    <lineage>
        <taxon>Bacteria</taxon>
        <taxon>Bacillati</taxon>
        <taxon>Bacillota</taxon>
        <taxon>Tissierellia</taxon>
        <taxon>Tissierellales</taxon>
        <taxon>Peptoniphilaceae</taxon>
        <taxon>Peptoniphilus</taxon>
    </lineage>
</organism>
<dbReference type="Proteomes" id="UP000255517">
    <property type="component" value="Unassembled WGS sequence"/>
</dbReference>
<sequence>MEREIELKILNLDLKELENKLIKLGAQYLGEEHQENIRINSTGHKIYKKVGYLRIRVSQKDGKKINYLTFKENLSDINVRDNIEHTITFDDVEELKNIFKLLGYDKFYYGKKYRRKYKYKDFKIDLDTWDKETYPYPYAEIEGPSEKEIYEFADLLNIPNEDISTLSIAELIKNLKK</sequence>
<dbReference type="OrthoDB" id="1953701at2"/>
<protein>
    <submittedName>
        <fullName evidence="3">Putative adenylyl cyclase CyaB</fullName>
    </submittedName>
</protein>
<dbReference type="InterPro" id="IPR008173">
    <property type="entry name" value="Adenylyl_cyclase_CyaB"/>
</dbReference>
<dbReference type="InterPro" id="IPR023577">
    <property type="entry name" value="CYTH_domain"/>
</dbReference>
<feature type="domain" description="CYTH" evidence="2">
    <location>
        <begin position="2"/>
        <end position="174"/>
    </location>
</feature>
<feature type="coiled-coil region" evidence="1">
    <location>
        <begin position="7"/>
        <end position="34"/>
    </location>
</feature>
<proteinExistence type="predicted"/>
<dbReference type="InterPro" id="IPR033469">
    <property type="entry name" value="CYTH-like_dom_sf"/>
</dbReference>
<dbReference type="CDD" id="cd07890">
    <property type="entry name" value="CYTH-like_AC_IV-like"/>
    <property type="match status" value="1"/>
</dbReference>
<dbReference type="EMBL" id="UGSZ01000001">
    <property type="protein sequence ID" value="SUB57475.1"/>
    <property type="molecule type" value="Genomic_DNA"/>
</dbReference>
<dbReference type="STRING" id="1122949.GCA_000378725_01056"/>
<dbReference type="PROSITE" id="PS51707">
    <property type="entry name" value="CYTH"/>
    <property type="match status" value="1"/>
</dbReference>
<evidence type="ECO:0000313" key="4">
    <source>
        <dbReference type="Proteomes" id="UP000255517"/>
    </source>
</evidence>